<comment type="caution">
    <text evidence="3">The sequence shown here is derived from an EMBL/GenBank/DDBJ whole genome shotgun (WGS) entry which is preliminary data.</text>
</comment>
<evidence type="ECO:0000313" key="3">
    <source>
        <dbReference type="EMBL" id="GIG22281.1"/>
    </source>
</evidence>
<sequence>MFEPSLATSPPLAALVRLLDALVDEVRDAGGWSREAREAALAGFYRVTGAVATARAHLLVAERAAGTSVGPGDRSFEAARARRARLGLGEASRQMRQADALVAMPVVAAAVRSGGVPLEHLDAVARTTARASLAVAEQLSSDEGQEAVVRMARSQTAPEFARSLAHLVATMEPGALERDHEAQRRERFLVLTDRPDGTFLRGRLDRRAGEALRLAVEAVGEVPGPDRSPEQATADALVALAERSLATGRVGRGQRGDLVGARIGDGPDGVAPEAPGRSGASARPHVSLVVPVETLAELRAHHAARAAGQELDRSPVPPATTEDGAPVPMSVLARALCDCEVTRIAVTADGTPTDLGRTRRVYTGAQRRAVIVRDQRCAWNGCGKPARWARSTTSGGGTGTAGAPLSPTGCCCASTTTTRCTGWT</sequence>
<feature type="region of interest" description="Disordered" evidence="1">
    <location>
        <begin position="251"/>
        <end position="283"/>
    </location>
</feature>
<dbReference type="EMBL" id="BONK01000010">
    <property type="protein sequence ID" value="GIG22281.1"/>
    <property type="molecule type" value="Genomic_DNA"/>
</dbReference>
<evidence type="ECO:0000313" key="4">
    <source>
        <dbReference type="Proteomes" id="UP000632740"/>
    </source>
</evidence>
<dbReference type="RefSeq" id="WP_203756674.1">
    <property type="nucleotide sequence ID" value="NZ_BONK01000010.1"/>
</dbReference>
<evidence type="ECO:0000256" key="1">
    <source>
        <dbReference type="SAM" id="MobiDB-lite"/>
    </source>
</evidence>
<dbReference type="InterPro" id="IPR003870">
    <property type="entry name" value="DUF222"/>
</dbReference>
<dbReference type="AlphaFoldDB" id="A0A919U2E8"/>
<dbReference type="Pfam" id="PF02720">
    <property type="entry name" value="DUF222"/>
    <property type="match status" value="1"/>
</dbReference>
<name>A0A919U2E8_9CELL</name>
<gene>
    <name evidence="3" type="ORF">Cch01nite_30050</name>
</gene>
<evidence type="ECO:0000259" key="2">
    <source>
        <dbReference type="Pfam" id="PF02720"/>
    </source>
</evidence>
<accession>A0A919U2E8</accession>
<proteinExistence type="predicted"/>
<dbReference type="Proteomes" id="UP000632740">
    <property type="component" value="Unassembled WGS sequence"/>
</dbReference>
<reference evidence="3" key="1">
    <citation type="submission" date="2021-01" db="EMBL/GenBank/DDBJ databases">
        <title>Whole genome shotgun sequence of Cellulomonas chitinilytica NBRC 110799.</title>
        <authorList>
            <person name="Komaki H."/>
            <person name="Tamura T."/>
        </authorList>
    </citation>
    <scope>NUCLEOTIDE SEQUENCE</scope>
    <source>
        <strain evidence="3">NBRC 110799</strain>
    </source>
</reference>
<organism evidence="3 4">
    <name type="scientific">Cellulomonas chitinilytica</name>
    <dbReference type="NCBI Taxonomy" id="398759"/>
    <lineage>
        <taxon>Bacteria</taxon>
        <taxon>Bacillati</taxon>
        <taxon>Actinomycetota</taxon>
        <taxon>Actinomycetes</taxon>
        <taxon>Micrococcales</taxon>
        <taxon>Cellulomonadaceae</taxon>
        <taxon>Cellulomonas</taxon>
    </lineage>
</organism>
<feature type="domain" description="DUF222" evidence="2">
    <location>
        <begin position="53"/>
        <end position="374"/>
    </location>
</feature>
<feature type="region of interest" description="Disordered" evidence="1">
    <location>
        <begin position="304"/>
        <end position="326"/>
    </location>
</feature>
<protein>
    <recommendedName>
        <fullName evidence="2">DUF222 domain-containing protein</fullName>
    </recommendedName>
</protein>
<keyword evidence="4" id="KW-1185">Reference proteome</keyword>